<feature type="transmembrane region" description="Helical" evidence="4">
    <location>
        <begin position="32"/>
        <end position="50"/>
    </location>
</feature>
<dbReference type="Pfam" id="PF07730">
    <property type="entry name" value="HisKA_3"/>
    <property type="match status" value="1"/>
</dbReference>
<dbReference type="PANTHER" id="PTHR24421:SF62">
    <property type="entry name" value="SENSORY TRANSDUCTION HISTIDINE KINASE"/>
    <property type="match status" value="1"/>
</dbReference>
<reference evidence="6 7" key="1">
    <citation type="submission" date="2020-04" db="EMBL/GenBank/DDBJ databases">
        <title>MicrobeNet Type strains.</title>
        <authorList>
            <person name="Nicholson A.C."/>
        </authorList>
    </citation>
    <scope>NUCLEOTIDE SEQUENCE [LARGE SCALE GENOMIC DNA]</scope>
    <source>
        <strain evidence="6 7">ATCC BAA-14</strain>
    </source>
</reference>
<dbReference type="InterPro" id="IPR005467">
    <property type="entry name" value="His_kinase_dom"/>
</dbReference>
<name>A0A846WI87_9ACTN</name>
<dbReference type="InterPro" id="IPR036890">
    <property type="entry name" value="HATPase_C_sf"/>
</dbReference>
<feature type="transmembrane region" description="Helical" evidence="4">
    <location>
        <begin position="89"/>
        <end position="115"/>
    </location>
</feature>
<dbReference type="SUPFAM" id="SSF55874">
    <property type="entry name" value="ATPase domain of HSP90 chaperone/DNA topoisomerase II/histidine kinase"/>
    <property type="match status" value="1"/>
</dbReference>
<organism evidence="6 7">
    <name type="scientific">Gordonia polyisoprenivorans</name>
    <dbReference type="NCBI Taxonomy" id="84595"/>
    <lineage>
        <taxon>Bacteria</taxon>
        <taxon>Bacillati</taxon>
        <taxon>Actinomycetota</taxon>
        <taxon>Actinomycetes</taxon>
        <taxon>Mycobacteriales</taxon>
        <taxon>Gordoniaceae</taxon>
        <taxon>Gordonia</taxon>
    </lineage>
</organism>
<feature type="domain" description="Histidine kinase" evidence="5">
    <location>
        <begin position="297"/>
        <end position="388"/>
    </location>
</feature>
<keyword evidence="4" id="KW-1133">Transmembrane helix</keyword>
<evidence type="ECO:0000256" key="3">
    <source>
        <dbReference type="ARBA" id="ARBA00023012"/>
    </source>
</evidence>
<evidence type="ECO:0000256" key="1">
    <source>
        <dbReference type="ARBA" id="ARBA00022679"/>
    </source>
</evidence>
<dbReference type="AlphaFoldDB" id="A0A846WI87"/>
<gene>
    <name evidence="6" type="ORF">HGA05_04140</name>
</gene>
<dbReference type="PROSITE" id="PS50109">
    <property type="entry name" value="HIS_KIN"/>
    <property type="match status" value="1"/>
</dbReference>
<dbReference type="Proteomes" id="UP000563898">
    <property type="component" value="Unassembled WGS sequence"/>
</dbReference>
<keyword evidence="1" id="KW-0808">Transferase</keyword>
<dbReference type="InterPro" id="IPR003594">
    <property type="entry name" value="HATPase_dom"/>
</dbReference>
<dbReference type="RefSeq" id="WP_006369380.1">
    <property type="nucleotide sequence ID" value="NZ_JAAXPC010000002.1"/>
</dbReference>
<protein>
    <submittedName>
        <fullName evidence="6">Sensor histidine kinase</fullName>
    </submittedName>
</protein>
<dbReference type="PIRSF" id="PIRSF037434">
    <property type="entry name" value="STHK_ChrS"/>
    <property type="match status" value="1"/>
</dbReference>
<dbReference type="GO" id="GO:0016020">
    <property type="term" value="C:membrane"/>
    <property type="evidence" value="ECO:0007669"/>
    <property type="project" value="InterPro"/>
</dbReference>
<feature type="transmembrane region" description="Helical" evidence="4">
    <location>
        <begin position="127"/>
        <end position="148"/>
    </location>
</feature>
<sequence length="406" mass="44157">MLPPQSEVWGLRVLTLAGLVVAQLVPATHLHHVIGAVLMLTLMAFTEFWIRIDITPMWRRFTVFGITTALLAAAIAVTPMAGIASWAGYMLYASLFTGPPMLLCVAGSCVLMTATQRNGWHNLLDPWWASILCWALNVVIGLAVVAVIDARESTLLRRRELTEELIAERSRNAELQQELLEQARRSGVHDERARLARELHDTVAQGFVAVVTQLESIDEDDLASSVRDRVENAKALAREGLGEARRAVNALQPLPLAARSLATALQEQLALFSRRHDIAATLRVDGSPRPLVGDDALLRITQESLANVARHSGATQVVTTLTYLDDTLLLDIRDNGRGFTPDETRRCPDGGFGLTAMAERAALINGTLEIEAEPGAGCVISVALPFPASTDCVGTPRSADRAETRR</sequence>
<dbReference type="EMBL" id="JAAXPC010000002">
    <property type="protein sequence ID" value="NKY00756.1"/>
    <property type="molecule type" value="Genomic_DNA"/>
</dbReference>
<dbReference type="Pfam" id="PF02518">
    <property type="entry name" value="HATPase_c"/>
    <property type="match status" value="1"/>
</dbReference>
<proteinExistence type="predicted"/>
<evidence type="ECO:0000259" key="5">
    <source>
        <dbReference type="PROSITE" id="PS50109"/>
    </source>
</evidence>
<dbReference type="InterPro" id="IPR050482">
    <property type="entry name" value="Sensor_HK_TwoCompSys"/>
</dbReference>
<dbReference type="InterPro" id="IPR011712">
    <property type="entry name" value="Sig_transdc_His_kin_sub3_dim/P"/>
</dbReference>
<dbReference type="GO" id="GO:0000155">
    <property type="term" value="F:phosphorelay sensor kinase activity"/>
    <property type="evidence" value="ECO:0007669"/>
    <property type="project" value="InterPro"/>
</dbReference>
<keyword evidence="4" id="KW-0812">Transmembrane</keyword>
<dbReference type="SMART" id="SM00387">
    <property type="entry name" value="HATPase_c"/>
    <property type="match status" value="1"/>
</dbReference>
<keyword evidence="2 6" id="KW-0418">Kinase</keyword>
<dbReference type="InterPro" id="IPR017205">
    <property type="entry name" value="Sig_transdc_His_kinase_ChrS"/>
</dbReference>
<dbReference type="Gene3D" id="3.30.565.10">
    <property type="entry name" value="Histidine kinase-like ATPase, C-terminal domain"/>
    <property type="match status" value="1"/>
</dbReference>
<dbReference type="PANTHER" id="PTHR24421">
    <property type="entry name" value="NITRATE/NITRITE SENSOR PROTEIN NARX-RELATED"/>
    <property type="match status" value="1"/>
</dbReference>
<evidence type="ECO:0000256" key="4">
    <source>
        <dbReference type="SAM" id="Phobius"/>
    </source>
</evidence>
<comment type="caution">
    <text evidence="6">The sequence shown here is derived from an EMBL/GenBank/DDBJ whole genome shotgun (WGS) entry which is preliminary data.</text>
</comment>
<dbReference type="GO" id="GO:0046983">
    <property type="term" value="F:protein dimerization activity"/>
    <property type="evidence" value="ECO:0007669"/>
    <property type="project" value="InterPro"/>
</dbReference>
<accession>A0A846WI87</accession>
<evidence type="ECO:0000313" key="7">
    <source>
        <dbReference type="Proteomes" id="UP000563898"/>
    </source>
</evidence>
<keyword evidence="3" id="KW-0902">Two-component regulatory system</keyword>
<evidence type="ECO:0000256" key="2">
    <source>
        <dbReference type="ARBA" id="ARBA00022777"/>
    </source>
</evidence>
<dbReference type="Gene3D" id="1.20.5.1930">
    <property type="match status" value="1"/>
</dbReference>
<dbReference type="CDD" id="cd16917">
    <property type="entry name" value="HATPase_UhpB-NarQ-NarX-like"/>
    <property type="match status" value="1"/>
</dbReference>
<keyword evidence="4" id="KW-0472">Membrane</keyword>
<evidence type="ECO:0000313" key="6">
    <source>
        <dbReference type="EMBL" id="NKY00756.1"/>
    </source>
</evidence>
<feature type="transmembrane region" description="Helical" evidence="4">
    <location>
        <begin position="62"/>
        <end position="83"/>
    </location>
</feature>